<reference evidence="1" key="2">
    <citation type="journal article" date="2015" name="Data Brief">
        <title>Shoot transcriptome of the giant reed, Arundo donax.</title>
        <authorList>
            <person name="Barrero R.A."/>
            <person name="Guerrero F.D."/>
            <person name="Moolhuijzen P."/>
            <person name="Goolsby J.A."/>
            <person name="Tidwell J."/>
            <person name="Bellgard S.E."/>
            <person name="Bellgard M.I."/>
        </authorList>
    </citation>
    <scope>NUCLEOTIDE SEQUENCE</scope>
    <source>
        <tissue evidence="1">Shoot tissue taken approximately 20 cm above the soil surface</tissue>
    </source>
</reference>
<dbReference type="EMBL" id="GBRH01200580">
    <property type="protein sequence ID" value="JAD97315.1"/>
    <property type="molecule type" value="Transcribed_RNA"/>
</dbReference>
<accession>A0A0A9EHH2</accession>
<reference evidence="1" key="1">
    <citation type="submission" date="2014-09" db="EMBL/GenBank/DDBJ databases">
        <authorList>
            <person name="Magalhaes I.L.F."/>
            <person name="Oliveira U."/>
            <person name="Santos F.R."/>
            <person name="Vidigal T.H.D.A."/>
            <person name="Brescovit A.D."/>
            <person name="Santos A.J."/>
        </authorList>
    </citation>
    <scope>NUCLEOTIDE SEQUENCE</scope>
    <source>
        <tissue evidence="1">Shoot tissue taken approximately 20 cm above the soil surface</tissue>
    </source>
</reference>
<evidence type="ECO:0000313" key="1">
    <source>
        <dbReference type="EMBL" id="JAD97315.1"/>
    </source>
</evidence>
<proteinExistence type="predicted"/>
<name>A0A0A9EHH2_ARUDO</name>
<dbReference type="AlphaFoldDB" id="A0A0A9EHH2"/>
<protein>
    <submittedName>
        <fullName evidence="1">Uncharacterized protein</fullName>
    </submittedName>
</protein>
<organism evidence="1">
    <name type="scientific">Arundo donax</name>
    <name type="common">Giant reed</name>
    <name type="synonym">Donax arundinaceus</name>
    <dbReference type="NCBI Taxonomy" id="35708"/>
    <lineage>
        <taxon>Eukaryota</taxon>
        <taxon>Viridiplantae</taxon>
        <taxon>Streptophyta</taxon>
        <taxon>Embryophyta</taxon>
        <taxon>Tracheophyta</taxon>
        <taxon>Spermatophyta</taxon>
        <taxon>Magnoliopsida</taxon>
        <taxon>Liliopsida</taxon>
        <taxon>Poales</taxon>
        <taxon>Poaceae</taxon>
        <taxon>PACMAD clade</taxon>
        <taxon>Arundinoideae</taxon>
        <taxon>Arundineae</taxon>
        <taxon>Arundo</taxon>
    </lineage>
</organism>
<sequence length="38" mass="4053">MDVPESTITPPVPSSWIANAELGSVMCVDPTVRPVRVT</sequence>